<dbReference type="Proteomes" id="UP000006637">
    <property type="component" value="Chromosome"/>
</dbReference>
<evidence type="ECO:0000313" key="2">
    <source>
        <dbReference type="EMBL" id="ABG05801.1"/>
    </source>
</evidence>
<name>Q1AS27_RUBXD</name>
<dbReference type="InterPro" id="IPR015424">
    <property type="entry name" value="PyrdxlP-dep_Trfase"/>
</dbReference>
<proteinExistence type="predicted"/>
<keyword evidence="3" id="KW-1185">Reference proteome</keyword>
<dbReference type="EC" id="2.8.1.7" evidence="2"/>
<dbReference type="PANTHER" id="PTHR43586:SF21">
    <property type="entry name" value="PYRIDOXAL PHOSPHATE (PLP)-DEPENDENT ASPARTATE AMINOTRANSFERASE SUPERFAMILY"/>
    <property type="match status" value="1"/>
</dbReference>
<dbReference type="PANTHER" id="PTHR43586">
    <property type="entry name" value="CYSTEINE DESULFURASE"/>
    <property type="match status" value="1"/>
</dbReference>
<sequence>MEEGMRVAYDVRAVREQFPALRREQDGRPVVYLDGPGGSQVARQAMDAMLGYMEGGGANLHGAFATSVETEEMISCCRREVAAFLNAAPEEVVFGQNMTTLTFALSRALARGWGAGDAVVVTELDHRANVDPWLLAARERGAGTRWVRVDTRTLTLQPEDVERAVDGAAVLVAVGLASNAVGTVNDVSAIAERAHAAGAVVAVDAVHAAPHMPLDREALGADILTCSAYKFFGPHVGIAVVRRELLERLQPYKVQPAPDGIPERLETGTQNHEGIAGVRGALEFVASLGRGAALRERLVSGMAAIEAHEAALAAELRAALREVPDLTLYAAPEGVPKTPTFAFRLGNLSPREVCVRLAREGIFAADGDFYASTLAERLGVRDSGGLVRVGLAPYNTREEMQRLLQALAGLSRGRTSRASGV</sequence>
<dbReference type="eggNOG" id="COG0520">
    <property type="taxonomic scope" value="Bacteria"/>
</dbReference>
<organism evidence="2 3">
    <name type="scientific">Rubrobacter xylanophilus (strain DSM 9941 / JCM 11954 / NBRC 16129 / PRD-1)</name>
    <dbReference type="NCBI Taxonomy" id="266117"/>
    <lineage>
        <taxon>Bacteria</taxon>
        <taxon>Bacillati</taxon>
        <taxon>Actinomycetota</taxon>
        <taxon>Rubrobacteria</taxon>
        <taxon>Rubrobacterales</taxon>
        <taxon>Rubrobacteraceae</taxon>
        <taxon>Rubrobacter</taxon>
    </lineage>
</organism>
<dbReference type="InterPro" id="IPR000192">
    <property type="entry name" value="Aminotrans_V_dom"/>
</dbReference>
<dbReference type="EMBL" id="CP000386">
    <property type="protein sequence ID" value="ABG05801.1"/>
    <property type="molecule type" value="Genomic_DNA"/>
</dbReference>
<dbReference type="Pfam" id="PF00266">
    <property type="entry name" value="Aminotran_5"/>
    <property type="match status" value="1"/>
</dbReference>
<dbReference type="Gene3D" id="3.90.1150.10">
    <property type="entry name" value="Aspartate Aminotransferase, domain 1"/>
    <property type="match status" value="1"/>
</dbReference>
<evidence type="ECO:0000313" key="3">
    <source>
        <dbReference type="Proteomes" id="UP000006637"/>
    </source>
</evidence>
<protein>
    <submittedName>
        <fullName evidence="2">Cysteine desulphurase related</fullName>
        <ecNumber evidence="2">2.8.1.7</ecNumber>
    </submittedName>
</protein>
<dbReference type="HOGENOM" id="CLU_003433_2_2_11"/>
<dbReference type="SUPFAM" id="SSF53383">
    <property type="entry name" value="PLP-dependent transferases"/>
    <property type="match status" value="1"/>
</dbReference>
<dbReference type="AlphaFoldDB" id="Q1AS27"/>
<dbReference type="InterPro" id="IPR015421">
    <property type="entry name" value="PyrdxlP-dep_Trfase_major"/>
</dbReference>
<dbReference type="PhylomeDB" id="Q1AS27"/>
<accession>Q1AS27</accession>
<reference evidence="2 3" key="1">
    <citation type="submission" date="2006-06" db="EMBL/GenBank/DDBJ databases">
        <title>Complete sequence of Rubrobacter xylanophilus DSM 9941.</title>
        <authorList>
            <consortium name="US DOE Joint Genome Institute"/>
            <person name="Copeland A."/>
            <person name="Lucas S."/>
            <person name="Lapidus A."/>
            <person name="Barry K."/>
            <person name="Detter J.C."/>
            <person name="Glavina del Rio T."/>
            <person name="Hammon N."/>
            <person name="Israni S."/>
            <person name="Dalin E."/>
            <person name="Tice H."/>
            <person name="Pitluck S."/>
            <person name="Munk A.C."/>
            <person name="Brettin T."/>
            <person name="Bruce D."/>
            <person name="Han C."/>
            <person name="Tapia R."/>
            <person name="Gilna P."/>
            <person name="Schmutz J."/>
            <person name="Larimer F."/>
            <person name="Land M."/>
            <person name="Hauser L."/>
            <person name="Kyrpides N."/>
            <person name="Lykidis A."/>
            <person name="da Costa M.S."/>
            <person name="Rainey F.A."/>
            <person name="Empadinhas N."/>
            <person name="Jolivet E."/>
            <person name="Battista J.R."/>
            <person name="Richardson P."/>
        </authorList>
    </citation>
    <scope>NUCLEOTIDE SEQUENCE [LARGE SCALE GENOMIC DNA]</scope>
    <source>
        <strain evidence="3">DSM 9941 / NBRC 16129 / PRD-1</strain>
    </source>
</reference>
<dbReference type="InterPro" id="IPR015422">
    <property type="entry name" value="PyrdxlP-dep_Trfase_small"/>
</dbReference>
<dbReference type="GO" id="GO:0031071">
    <property type="term" value="F:cysteine desulfurase activity"/>
    <property type="evidence" value="ECO:0007669"/>
    <property type="project" value="UniProtKB-EC"/>
</dbReference>
<evidence type="ECO:0000259" key="1">
    <source>
        <dbReference type="Pfam" id="PF00266"/>
    </source>
</evidence>
<dbReference type="STRING" id="266117.Rxyl_2890"/>
<feature type="domain" description="Aminotransferase class V" evidence="1">
    <location>
        <begin position="31"/>
        <end position="403"/>
    </location>
</feature>
<keyword evidence="2" id="KW-0808">Transferase</keyword>
<dbReference type="Gene3D" id="3.40.640.10">
    <property type="entry name" value="Type I PLP-dependent aspartate aminotransferase-like (Major domain)"/>
    <property type="match status" value="1"/>
</dbReference>
<gene>
    <name evidence="2" type="ordered locus">Rxyl_2890</name>
</gene>
<dbReference type="NCBIfam" id="TIGR01976">
    <property type="entry name" value="am_tr_V_VC1184"/>
    <property type="match status" value="1"/>
</dbReference>
<dbReference type="KEGG" id="rxy:Rxyl_2890"/>
<dbReference type="InterPro" id="IPR011340">
    <property type="entry name" value="Cys_dSase-rel"/>
</dbReference>